<name>H1Z416_9EURY</name>
<dbReference type="EMBL" id="CM001436">
    <property type="protein sequence ID" value="EHQ35695.1"/>
    <property type="molecule type" value="Genomic_DNA"/>
</dbReference>
<organism evidence="2 3">
    <name type="scientific">Methanoplanus limicola DSM 2279</name>
    <dbReference type="NCBI Taxonomy" id="937775"/>
    <lineage>
        <taxon>Archaea</taxon>
        <taxon>Methanobacteriati</taxon>
        <taxon>Methanobacteriota</taxon>
        <taxon>Stenosarchaea group</taxon>
        <taxon>Methanomicrobia</taxon>
        <taxon>Methanomicrobiales</taxon>
        <taxon>Methanomicrobiaceae</taxon>
        <taxon>Methanoplanus</taxon>
    </lineage>
</organism>
<keyword evidence="1" id="KW-1133">Transmembrane helix</keyword>
<accession>H1Z416</accession>
<dbReference type="STRING" id="937775.Metlim_1594"/>
<evidence type="ECO:0008006" key="4">
    <source>
        <dbReference type="Google" id="ProtNLM"/>
    </source>
</evidence>
<gene>
    <name evidence="2" type="ORF">Metlim_1594</name>
</gene>
<reference evidence="2 3" key="1">
    <citation type="submission" date="2011-10" db="EMBL/GenBank/DDBJ databases">
        <title>The Improved High-Quality Draft genome of Methanoplanus limicola DSM 2279.</title>
        <authorList>
            <consortium name="US DOE Joint Genome Institute (JGI-PGF)"/>
            <person name="Lucas S."/>
            <person name="Copeland A."/>
            <person name="Lapidus A."/>
            <person name="Glavina del Rio T."/>
            <person name="Dalin E."/>
            <person name="Tice H."/>
            <person name="Bruce D."/>
            <person name="Goodwin L."/>
            <person name="Pitluck S."/>
            <person name="Peters L."/>
            <person name="Mikhailova N."/>
            <person name="Lu M."/>
            <person name="Kyrpides N."/>
            <person name="Mavromatis K."/>
            <person name="Ivanova N."/>
            <person name="Markowitz V."/>
            <person name="Cheng J.-F."/>
            <person name="Hugenholtz P."/>
            <person name="Woyke T."/>
            <person name="Wu D."/>
            <person name="Wirth R."/>
            <person name="Brambilla E.-M."/>
            <person name="Klenk H.-P."/>
            <person name="Eisen J.A."/>
        </authorList>
    </citation>
    <scope>NUCLEOTIDE SEQUENCE [LARGE SCALE GENOMIC DNA]</scope>
    <source>
        <strain evidence="2 3">DSM 2279</strain>
    </source>
</reference>
<evidence type="ECO:0000313" key="2">
    <source>
        <dbReference type="EMBL" id="EHQ35695.1"/>
    </source>
</evidence>
<dbReference type="Proteomes" id="UP000005741">
    <property type="component" value="Chromosome"/>
</dbReference>
<protein>
    <recommendedName>
        <fullName evidence="4">DUF3821 domain-containing protein</fullName>
    </recommendedName>
</protein>
<keyword evidence="1" id="KW-0812">Transmembrane</keyword>
<keyword evidence="3" id="KW-1185">Reference proteome</keyword>
<evidence type="ECO:0000313" key="3">
    <source>
        <dbReference type="Proteomes" id="UP000005741"/>
    </source>
</evidence>
<keyword evidence="1" id="KW-0472">Membrane</keyword>
<dbReference type="AlphaFoldDB" id="H1Z416"/>
<feature type="transmembrane region" description="Helical" evidence="1">
    <location>
        <begin position="218"/>
        <end position="238"/>
    </location>
</feature>
<dbReference type="InParanoid" id="H1Z416"/>
<dbReference type="HOGENOM" id="CLU_1145231_0_0_2"/>
<sequence length="242" mass="25163">MNYSGLNKNSVFRVASVIFIIICLIFISPSSAEDFYAGDVISLGGSSPSDYVYLFVAGPNLPSGGANPEDIQSAVVTDDPGSFVRVTVNSGRWNYKWDTSTASGTPDPGLYRVYAASRPVGLNDISSADYSMTVVKIVRPYVTAGAEGGMITAKTGVVAGTGGEKTEDAISVMKTESESESGAVSVSSMENISDADAVVTGTEESAGDVQPSSSEKSALPAGVPVLAIGILFLVFFVLRKKD</sequence>
<evidence type="ECO:0000256" key="1">
    <source>
        <dbReference type="SAM" id="Phobius"/>
    </source>
</evidence>
<proteinExistence type="predicted"/>